<comment type="caution">
    <text evidence="1">The sequence shown here is derived from an EMBL/GenBank/DDBJ whole genome shotgun (WGS) entry which is preliminary data.</text>
</comment>
<organism evidence="1 2">
    <name type="scientific">Streblomastix strix</name>
    <dbReference type="NCBI Taxonomy" id="222440"/>
    <lineage>
        <taxon>Eukaryota</taxon>
        <taxon>Metamonada</taxon>
        <taxon>Preaxostyla</taxon>
        <taxon>Oxymonadida</taxon>
        <taxon>Streblomastigidae</taxon>
        <taxon>Streblomastix</taxon>
    </lineage>
</organism>
<name>A0A5J4WWR8_9EUKA</name>
<dbReference type="AlphaFoldDB" id="A0A5J4WWR8"/>
<proteinExistence type="predicted"/>
<evidence type="ECO:0000313" key="2">
    <source>
        <dbReference type="Proteomes" id="UP000324800"/>
    </source>
</evidence>
<dbReference type="Proteomes" id="UP000324800">
    <property type="component" value="Unassembled WGS sequence"/>
</dbReference>
<reference evidence="1 2" key="1">
    <citation type="submission" date="2019-03" db="EMBL/GenBank/DDBJ databases">
        <title>Single cell metagenomics reveals metabolic interactions within the superorganism composed of flagellate Streblomastix strix and complex community of Bacteroidetes bacteria on its surface.</title>
        <authorList>
            <person name="Treitli S.C."/>
            <person name="Kolisko M."/>
            <person name="Husnik F."/>
            <person name="Keeling P."/>
            <person name="Hampl V."/>
        </authorList>
    </citation>
    <scope>NUCLEOTIDE SEQUENCE [LARGE SCALE GENOMIC DNA]</scope>
    <source>
        <strain evidence="1">ST1C</strain>
    </source>
</reference>
<dbReference type="EMBL" id="SNRW01000741">
    <property type="protein sequence ID" value="KAA6399487.1"/>
    <property type="molecule type" value="Genomic_DNA"/>
</dbReference>
<gene>
    <name evidence="1" type="ORF">EZS28_004985</name>
</gene>
<sequence length="95" mass="11488">MQGYFEIQCGLNDIYYFLRDFHYGRNFYSSFPLLPILAKTCLEQIEEEGGNEEVETQINNTRYGYQNTKYEANRAKAEILNYYIDRSNTRPRWYQ</sequence>
<accession>A0A5J4WWR8</accession>
<protein>
    <submittedName>
        <fullName evidence="1">Uncharacterized protein</fullName>
    </submittedName>
</protein>
<evidence type="ECO:0000313" key="1">
    <source>
        <dbReference type="EMBL" id="KAA6399487.1"/>
    </source>
</evidence>